<dbReference type="AlphaFoldDB" id="A0A6A6VCQ9"/>
<evidence type="ECO:0000313" key="1">
    <source>
        <dbReference type="EMBL" id="KAF2747499.1"/>
    </source>
</evidence>
<name>A0A6A6VCQ9_9PLEO</name>
<reference evidence="1" key="1">
    <citation type="journal article" date="2020" name="Stud. Mycol.">
        <title>101 Dothideomycetes genomes: a test case for predicting lifestyles and emergence of pathogens.</title>
        <authorList>
            <person name="Haridas S."/>
            <person name="Albert R."/>
            <person name="Binder M."/>
            <person name="Bloem J."/>
            <person name="Labutti K."/>
            <person name="Salamov A."/>
            <person name="Andreopoulos B."/>
            <person name="Baker S."/>
            <person name="Barry K."/>
            <person name="Bills G."/>
            <person name="Bluhm B."/>
            <person name="Cannon C."/>
            <person name="Castanera R."/>
            <person name="Culley D."/>
            <person name="Daum C."/>
            <person name="Ezra D."/>
            <person name="Gonzalez J."/>
            <person name="Henrissat B."/>
            <person name="Kuo A."/>
            <person name="Liang C."/>
            <person name="Lipzen A."/>
            <person name="Lutzoni F."/>
            <person name="Magnuson J."/>
            <person name="Mondo S."/>
            <person name="Nolan M."/>
            <person name="Ohm R."/>
            <person name="Pangilinan J."/>
            <person name="Park H.-J."/>
            <person name="Ramirez L."/>
            <person name="Alfaro M."/>
            <person name="Sun H."/>
            <person name="Tritt A."/>
            <person name="Yoshinaga Y."/>
            <person name="Zwiers L.-H."/>
            <person name="Turgeon B."/>
            <person name="Goodwin S."/>
            <person name="Spatafora J."/>
            <person name="Crous P."/>
            <person name="Grigoriev I."/>
        </authorList>
    </citation>
    <scope>NUCLEOTIDE SEQUENCE</scope>
    <source>
        <strain evidence="1">CBS 119925</strain>
    </source>
</reference>
<dbReference type="Proteomes" id="UP000799440">
    <property type="component" value="Unassembled WGS sequence"/>
</dbReference>
<accession>A0A6A6VCQ9</accession>
<sequence>MGAVAMTVATMVRCRRRAMWESGRARDSGWLWRCMQLTMMAAWVEVWAARQFLRAPPCALLESFCRVWAESDVASGNRLRLCAAVRLQATPPDSQCATCRLHVVVWIGVLWGESTCRCTLNSV</sequence>
<organism evidence="1 2">
    <name type="scientific">Sporormia fimetaria CBS 119925</name>
    <dbReference type="NCBI Taxonomy" id="1340428"/>
    <lineage>
        <taxon>Eukaryota</taxon>
        <taxon>Fungi</taxon>
        <taxon>Dikarya</taxon>
        <taxon>Ascomycota</taxon>
        <taxon>Pezizomycotina</taxon>
        <taxon>Dothideomycetes</taxon>
        <taxon>Pleosporomycetidae</taxon>
        <taxon>Pleosporales</taxon>
        <taxon>Sporormiaceae</taxon>
        <taxon>Sporormia</taxon>
    </lineage>
</organism>
<protein>
    <submittedName>
        <fullName evidence="1">Uncharacterized protein</fullName>
    </submittedName>
</protein>
<evidence type="ECO:0000313" key="2">
    <source>
        <dbReference type="Proteomes" id="UP000799440"/>
    </source>
</evidence>
<gene>
    <name evidence="1" type="ORF">M011DRAFT_45713</name>
</gene>
<proteinExistence type="predicted"/>
<keyword evidence="2" id="KW-1185">Reference proteome</keyword>
<dbReference type="EMBL" id="MU006572">
    <property type="protein sequence ID" value="KAF2747499.1"/>
    <property type="molecule type" value="Genomic_DNA"/>
</dbReference>